<organism evidence="2 3">
    <name type="scientific">Phakopsora pachyrhizi</name>
    <name type="common">Asian soybean rust disease fungus</name>
    <dbReference type="NCBI Taxonomy" id="170000"/>
    <lineage>
        <taxon>Eukaryota</taxon>
        <taxon>Fungi</taxon>
        <taxon>Dikarya</taxon>
        <taxon>Basidiomycota</taxon>
        <taxon>Pucciniomycotina</taxon>
        <taxon>Pucciniomycetes</taxon>
        <taxon>Pucciniales</taxon>
        <taxon>Phakopsoraceae</taxon>
        <taxon>Phakopsora</taxon>
    </lineage>
</organism>
<sequence length="415" mass="46532">MAEMEDITIQHSSDILVKEIGEVVCNRRPRSSSVEMLRTLLALVRLFVSRILLPISIILDLEEPIAKFVGRIFDKALIEGSLILLLLEGSYEAVLVFVWIHVGVFREIVAKGGMVMSGQSPPKILHQSRATNGILLVFYVYLSRCLVLVLLPKLGEEEREGSLRGGKTSDYFKHKLSATNIHNVSHSSSSFEQLPPVPTIPSQLSLPIKIVHLDQDCNPKANKTLNSSLEQGDAAEEAGGRKKELSRLLYEAEQDNKKHSNLKKSLTKAASKHSNPNKPAPEPQGSHQPIQDQVKNLIMENVNTGSMSQREVARKFKVDERTITIEMTADLLKAIEEEPAMTQAKMAEFFSKNYNIYVSGPTISRKLSNMDITWKVVSRAEIIQERHDYVLKHALDDSHFVYVDETGILTMQGHF</sequence>
<evidence type="ECO:0000313" key="3">
    <source>
        <dbReference type="Proteomes" id="UP001153365"/>
    </source>
</evidence>
<evidence type="ECO:0000256" key="1">
    <source>
        <dbReference type="SAM" id="MobiDB-lite"/>
    </source>
</evidence>
<name>A0AAV0B9H7_PHAPC</name>
<dbReference type="AlphaFoldDB" id="A0AAV0B9H7"/>
<comment type="caution">
    <text evidence="2">The sequence shown here is derived from an EMBL/GenBank/DDBJ whole genome shotgun (WGS) entry which is preliminary data.</text>
</comment>
<feature type="region of interest" description="Disordered" evidence="1">
    <location>
        <begin position="222"/>
        <end position="241"/>
    </location>
</feature>
<reference evidence="2" key="1">
    <citation type="submission" date="2022-06" db="EMBL/GenBank/DDBJ databases">
        <authorList>
            <consortium name="SYNGENTA / RWTH Aachen University"/>
        </authorList>
    </citation>
    <scope>NUCLEOTIDE SEQUENCE</scope>
</reference>
<accession>A0AAV0B9H7</accession>
<proteinExistence type="predicted"/>
<evidence type="ECO:0008006" key="4">
    <source>
        <dbReference type="Google" id="ProtNLM"/>
    </source>
</evidence>
<gene>
    <name evidence="2" type="ORF">PPACK8108_LOCUS16040</name>
</gene>
<dbReference type="EMBL" id="CALTRL010004327">
    <property type="protein sequence ID" value="CAH7682885.1"/>
    <property type="molecule type" value="Genomic_DNA"/>
</dbReference>
<dbReference type="Proteomes" id="UP001153365">
    <property type="component" value="Unassembled WGS sequence"/>
</dbReference>
<feature type="region of interest" description="Disordered" evidence="1">
    <location>
        <begin position="253"/>
        <end position="288"/>
    </location>
</feature>
<protein>
    <recommendedName>
        <fullName evidence="4">HTH psq-type domain-containing protein</fullName>
    </recommendedName>
</protein>
<keyword evidence="3" id="KW-1185">Reference proteome</keyword>
<evidence type="ECO:0000313" key="2">
    <source>
        <dbReference type="EMBL" id="CAH7682885.1"/>
    </source>
</evidence>